<dbReference type="Pfam" id="PF00589">
    <property type="entry name" value="Phage_integrase"/>
    <property type="match status" value="1"/>
</dbReference>
<organism evidence="6 7">
    <name type="scientific">Halalkalibacter akibai (strain ATCC 43226 / DSM 21942 / CIP 109018 / JCM 9157 / 1139)</name>
    <name type="common">Bacillus akibai</name>
    <dbReference type="NCBI Taxonomy" id="1236973"/>
    <lineage>
        <taxon>Bacteria</taxon>
        <taxon>Bacillati</taxon>
        <taxon>Bacillota</taxon>
        <taxon>Bacilli</taxon>
        <taxon>Bacillales</taxon>
        <taxon>Bacillaceae</taxon>
        <taxon>Halalkalibacter</taxon>
    </lineage>
</organism>
<dbReference type="OrthoDB" id="2607117at2"/>
<dbReference type="PROSITE" id="PS51900">
    <property type="entry name" value="CB"/>
    <property type="match status" value="1"/>
</dbReference>
<dbReference type="GO" id="GO:0015074">
    <property type="term" value="P:DNA integration"/>
    <property type="evidence" value="ECO:0007669"/>
    <property type="project" value="InterPro"/>
</dbReference>
<protein>
    <recommendedName>
        <fullName evidence="8">Integrase</fullName>
    </recommendedName>
</protein>
<feature type="domain" description="Core-binding (CB)" evidence="5">
    <location>
        <begin position="89"/>
        <end position="184"/>
    </location>
</feature>
<dbReference type="InterPro" id="IPR010998">
    <property type="entry name" value="Integrase_recombinase_N"/>
</dbReference>
<dbReference type="AlphaFoldDB" id="W4QUV4"/>
<dbReference type="PROSITE" id="PS51898">
    <property type="entry name" value="TYR_RECOMBINASE"/>
    <property type="match status" value="1"/>
</dbReference>
<dbReference type="InterPro" id="IPR013762">
    <property type="entry name" value="Integrase-like_cat_sf"/>
</dbReference>
<reference evidence="6 7" key="1">
    <citation type="journal article" date="2014" name="Genome Announc.">
        <title>Draft Genome Sequences of Three Alkaliphilic Bacillus Strains, Bacillus wakoensis JCM 9140T, Bacillus akibai JCM 9157T, and Bacillus hemicellulosilyticus JCM 9152T.</title>
        <authorList>
            <person name="Yuki M."/>
            <person name="Oshima K."/>
            <person name="Suda W."/>
            <person name="Oshida Y."/>
            <person name="Kitamura K."/>
            <person name="Iida T."/>
            <person name="Hattori M."/>
            <person name="Ohkuma M."/>
        </authorList>
    </citation>
    <scope>NUCLEOTIDE SEQUENCE [LARGE SCALE GENOMIC DNA]</scope>
    <source>
        <strain evidence="6 7">JCM 9157</strain>
    </source>
</reference>
<dbReference type="InterPro" id="IPR002104">
    <property type="entry name" value="Integrase_catalytic"/>
</dbReference>
<keyword evidence="2" id="KW-0233">DNA recombination</keyword>
<dbReference type="eggNOG" id="COG4974">
    <property type="taxonomic scope" value="Bacteria"/>
</dbReference>
<dbReference type="PANTHER" id="PTHR30349">
    <property type="entry name" value="PHAGE INTEGRASE-RELATED"/>
    <property type="match status" value="1"/>
</dbReference>
<dbReference type="CDD" id="cd00397">
    <property type="entry name" value="DNA_BRE_C"/>
    <property type="match status" value="1"/>
</dbReference>
<keyword evidence="1 3" id="KW-0238">DNA-binding</keyword>
<evidence type="ECO:0000259" key="5">
    <source>
        <dbReference type="PROSITE" id="PS51900"/>
    </source>
</evidence>
<evidence type="ECO:0000259" key="4">
    <source>
        <dbReference type="PROSITE" id="PS51898"/>
    </source>
</evidence>
<dbReference type="Proteomes" id="UP000018896">
    <property type="component" value="Unassembled WGS sequence"/>
</dbReference>
<evidence type="ECO:0000313" key="7">
    <source>
        <dbReference type="Proteomes" id="UP000018896"/>
    </source>
</evidence>
<dbReference type="PANTHER" id="PTHR30349:SF89">
    <property type="entry name" value="INTEGRASE_RECOMBINASE"/>
    <property type="match status" value="1"/>
</dbReference>
<evidence type="ECO:0008006" key="8">
    <source>
        <dbReference type="Google" id="ProtNLM"/>
    </source>
</evidence>
<evidence type="ECO:0000256" key="2">
    <source>
        <dbReference type="ARBA" id="ARBA00023172"/>
    </source>
</evidence>
<evidence type="ECO:0000313" key="6">
    <source>
        <dbReference type="EMBL" id="GAE35702.1"/>
    </source>
</evidence>
<dbReference type="InterPro" id="IPR011010">
    <property type="entry name" value="DNA_brk_join_enz"/>
</dbReference>
<dbReference type="InterPro" id="IPR044068">
    <property type="entry name" value="CB"/>
</dbReference>
<dbReference type="EMBL" id="BAUV01000022">
    <property type="protein sequence ID" value="GAE35702.1"/>
    <property type="molecule type" value="Genomic_DNA"/>
</dbReference>
<proteinExistence type="predicted"/>
<comment type="caution">
    <text evidence="6">The sequence shown here is derived from an EMBL/GenBank/DDBJ whole genome shotgun (WGS) entry which is preliminary data.</text>
</comment>
<dbReference type="InterPro" id="IPR050090">
    <property type="entry name" value="Tyrosine_recombinase_XerCD"/>
</dbReference>
<sequence length="401" mass="46904">MSNLANHTFTNEVNKKIKITLDNLYLLFKNYENQMKLKLINKQINHKSETNLDQLFTFILEETRSQNFRRNKSSSLLKERHESPKTWKDSLDSTISLFLKYLENEGYALSSRKSSIRNLKCFREYIASRRVSESGSRGDFSDLTMEDILEYENFLIKRQNDGEIQESTIYKYLYVVQLFVDFLRKNKIIFLYYKVPSSLKKQGKRTNAFSATQDIIKLIETAEEHSNFKVRDMCILLLIMELGIRPIELTGLCINDLRLSESLITVFCKKSGQRTLKISKDLTKILKKYIEIRKEHNPNHTYVFINVFGEPLSRNGVASMIFNINKKAFGKAKVNAKALRHTYATNALDNLNDFEEVSKSMGHLHWRSTEYYVHKSVKRLLKNSLPFNPLHQLLEGENNAH</sequence>
<dbReference type="GO" id="GO:0006310">
    <property type="term" value="P:DNA recombination"/>
    <property type="evidence" value="ECO:0007669"/>
    <property type="project" value="UniProtKB-KW"/>
</dbReference>
<dbReference type="Gene3D" id="1.10.443.10">
    <property type="entry name" value="Intergrase catalytic core"/>
    <property type="match status" value="1"/>
</dbReference>
<dbReference type="Gene3D" id="1.10.150.130">
    <property type="match status" value="1"/>
</dbReference>
<dbReference type="RefSeq" id="WP_035665224.1">
    <property type="nucleotide sequence ID" value="NZ_BAUV01000022.1"/>
</dbReference>
<dbReference type="STRING" id="1236973.JCM9157_2822"/>
<accession>W4QUV4</accession>
<keyword evidence="7" id="KW-1185">Reference proteome</keyword>
<dbReference type="GO" id="GO:0003677">
    <property type="term" value="F:DNA binding"/>
    <property type="evidence" value="ECO:0007669"/>
    <property type="project" value="UniProtKB-UniRule"/>
</dbReference>
<dbReference type="SUPFAM" id="SSF56349">
    <property type="entry name" value="DNA breaking-rejoining enzymes"/>
    <property type="match status" value="1"/>
</dbReference>
<evidence type="ECO:0000256" key="1">
    <source>
        <dbReference type="ARBA" id="ARBA00023125"/>
    </source>
</evidence>
<gene>
    <name evidence="6" type="ORF">JCM9157_2822</name>
</gene>
<feature type="domain" description="Tyr recombinase" evidence="4">
    <location>
        <begin position="204"/>
        <end position="385"/>
    </location>
</feature>
<evidence type="ECO:0000256" key="3">
    <source>
        <dbReference type="PROSITE-ProRule" id="PRU01248"/>
    </source>
</evidence>
<name>W4QUV4_HALA3</name>